<dbReference type="InterPro" id="IPR036291">
    <property type="entry name" value="NAD(P)-bd_dom_sf"/>
</dbReference>
<dbReference type="PIRSF" id="PIRSF006205">
    <property type="entry name" value="Dxp_reductismrs"/>
    <property type="match status" value="1"/>
</dbReference>
<dbReference type="FunFam" id="3.40.50.720:FF:000045">
    <property type="entry name" value="1-deoxy-D-xylulose 5-phosphate reductoisomerase"/>
    <property type="match status" value="1"/>
</dbReference>
<name>A0A2M7E7Q4_9BACT</name>
<feature type="binding site" evidence="9">
    <location>
        <position position="209"/>
    </location>
    <ligand>
        <name>1-deoxy-D-xylulose 5-phosphate</name>
        <dbReference type="ChEBI" id="CHEBI:57792"/>
    </ligand>
</feature>
<feature type="binding site" evidence="9">
    <location>
        <position position="124"/>
    </location>
    <ligand>
        <name>NADPH</name>
        <dbReference type="ChEBI" id="CHEBI:57783"/>
    </ligand>
</feature>
<evidence type="ECO:0000256" key="1">
    <source>
        <dbReference type="ARBA" id="ARBA00005094"/>
    </source>
</evidence>
<dbReference type="EMBL" id="PETL01000275">
    <property type="protein sequence ID" value="PIV63759.1"/>
    <property type="molecule type" value="Genomic_DNA"/>
</dbReference>
<feature type="binding site" evidence="9">
    <location>
        <position position="202"/>
    </location>
    <ligand>
        <name>NADPH</name>
        <dbReference type="ChEBI" id="CHEBI:57783"/>
    </ligand>
</feature>
<feature type="binding site" evidence="9">
    <location>
        <position position="196"/>
    </location>
    <ligand>
        <name>1-deoxy-D-xylulose 5-phosphate</name>
        <dbReference type="ChEBI" id="CHEBI:57792"/>
    </ligand>
</feature>
<dbReference type="SUPFAM" id="SSF69055">
    <property type="entry name" value="1-deoxy-D-xylulose-5-phosphate reductoisomerase, C-terminal domain"/>
    <property type="match status" value="1"/>
</dbReference>
<evidence type="ECO:0000259" key="10">
    <source>
        <dbReference type="Pfam" id="PF02670"/>
    </source>
</evidence>
<dbReference type="InterPro" id="IPR013644">
    <property type="entry name" value="DXP_reductoisomerase_C"/>
</dbReference>
<dbReference type="InterPro" id="IPR036169">
    <property type="entry name" value="DXPR_C_sf"/>
</dbReference>
<dbReference type="GO" id="GO:0030145">
    <property type="term" value="F:manganese ion binding"/>
    <property type="evidence" value="ECO:0007669"/>
    <property type="project" value="TreeGrafter"/>
</dbReference>
<evidence type="ECO:0000259" key="12">
    <source>
        <dbReference type="Pfam" id="PF13288"/>
    </source>
</evidence>
<evidence type="ECO:0000256" key="7">
    <source>
        <dbReference type="ARBA" id="ARBA00023229"/>
    </source>
</evidence>
<dbReference type="GO" id="GO:0070402">
    <property type="term" value="F:NADPH binding"/>
    <property type="evidence" value="ECO:0007669"/>
    <property type="project" value="InterPro"/>
</dbReference>
<keyword evidence="7 9" id="KW-0414">Isoprene biosynthesis</keyword>
<feature type="domain" description="1-deoxy-D-xylulose 5-phosphate reductoisomerase N-terminal" evidence="10">
    <location>
        <begin position="4"/>
        <end position="130"/>
    </location>
</feature>
<dbReference type="GO" id="GO:0051484">
    <property type="term" value="P:isopentenyl diphosphate biosynthetic process, methylerythritol 4-phosphate pathway involved in terpenoid biosynthetic process"/>
    <property type="evidence" value="ECO:0007669"/>
    <property type="project" value="TreeGrafter"/>
</dbReference>
<dbReference type="NCBIfam" id="NF009114">
    <property type="entry name" value="PRK12464.1"/>
    <property type="match status" value="1"/>
</dbReference>
<keyword evidence="4 9" id="KW-0521">NADP</keyword>
<dbReference type="PANTHER" id="PTHR30525">
    <property type="entry name" value="1-DEOXY-D-XYLULOSE 5-PHOSPHATE REDUCTOISOMERASE"/>
    <property type="match status" value="1"/>
</dbReference>
<feature type="binding site" evidence="9">
    <location>
        <position position="218"/>
    </location>
    <ligand>
        <name>Mn(2+)</name>
        <dbReference type="ChEBI" id="CHEBI:29035"/>
    </ligand>
</feature>
<reference evidence="14" key="1">
    <citation type="submission" date="2017-09" db="EMBL/GenBank/DDBJ databases">
        <title>Depth-based differentiation of microbial function through sediment-hosted aquifers and enrichment of novel symbionts in the deep terrestrial subsurface.</title>
        <authorList>
            <person name="Probst A.J."/>
            <person name="Ladd B."/>
            <person name="Jarett J.K."/>
            <person name="Geller-Mcgrath D.E."/>
            <person name="Sieber C.M.K."/>
            <person name="Emerson J.B."/>
            <person name="Anantharaman K."/>
            <person name="Thomas B.C."/>
            <person name="Malmstrom R."/>
            <person name="Stieglmeier M."/>
            <person name="Klingl A."/>
            <person name="Woyke T."/>
            <person name="Ryan C.M."/>
            <person name="Banfield J.F."/>
        </authorList>
    </citation>
    <scope>NUCLEOTIDE SEQUENCE [LARGE SCALE GENOMIC DNA]</scope>
</reference>
<feature type="binding site" evidence="9">
    <location>
        <position position="214"/>
    </location>
    <ligand>
        <name>1-deoxy-D-xylulose 5-phosphate</name>
        <dbReference type="ChEBI" id="CHEBI:57792"/>
    </ligand>
</feature>
<dbReference type="InterPro" id="IPR026877">
    <property type="entry name" value="DXPR_C"/>
</dbReference>
<feature type="binding site" evidence="9">
    <location>
        <position position="148"/>
    </location>
    <ligand>
        <name>Mn(2+)</name>
        <dbReference type="ChEBI" id="CHEBI:29035"/>
    </ligand>
</feature>
<comment type="similarity">
    <text evidence="2 9">Belongs to the DXR family.</text>
</comment>
<feature type="binding site" evidence="9">
    <location>
        <position position="218"/>
    </location>
    <ligand>
        <name>1-deoxy-D-xylulose 5-phosphate</name>
        <dbReference type="ChEBI" id="CHEBI:57792"/>
    </ligand>
</feature>
<comment type="cofactor">
    <cofactor evidence="9">
        <name>Mg(2+)</name>
        <dbReference type="ChEBI" id="CHEBI:18420"/>
    </cofactor>
    <cofactor evidence="9">
        <name>Mn(2+)</name>
        <dbReference type="ChEBI" id="CHEBI:29035"/>
    </cofactor>
</comment>
<keyword evidence="6 9" id="KW-0464">Manganese</keyword>
<dbReference type="GO" id="GO:0016853">
    <property type="term" value="F:isomerase activity"/>
    <property type="evidence" value="ECO:0007669"/>
    <property type="project" value="UniProtKB-KW"/>
</dbReference>
<comment type="caution">
    <text evidence="13">The sequence shown here is derived from an EMBL/GenBank/DDBJ whole genome shotgun (WGS) entry which is preliminary data.</text>
</comment>
<feature type="domain" description="DXP reductoisomerase C-terminal" evidence="12">
    <location>
        <begin position="258"/>
        <end position="374"/>
    </location>
</feature>
<keyword evidence="9" id="KW-0460">Magnesium</keyword>
<dbReference type="Pfam" id="PF08436">
    <property type="entry name" value="DXP_redisom_C"/>
    <property type="match status" value="1"/>
</dbReference>
<comment type="pathway">
    <text evidence="1 9">Isoprenoid biosynthesis; isopentenyl diphosphate biosynthesis via DXP pathway; isopentenyl diphosphate from 1-deoxy-D-xylulose 5-phosphate: step 1/6.</text>
</comment>
<evidence type="ECO:0000313" key="13">
    <source>
        <dbReference type="EMBL" id="PIV63759.1"/>
    </source>
</evidence>
<dbReference type="GO" id="GO:0030604">
    <property type="term" value="F:1-deoxy-D-xylulose-5-phosphate reductoisomerase activity"/>
    <property type="evidence" value="ECO:0007669"/>
    <property type="project" value="UniProtKB-UniRule"/>
</dbReference>
<feature type="binding site" evidence="9">
    <location>
        <position position="149"/>
    </location>
    <ligand>
        <name>1-deoxy-D-xylulose 5-phosphate</name>
        <dbReference type="ChEBI" id="CHEBI:57792"/>
    </ligand>
</feature>
<sequence>MKNIVILGSTGSIGQNTLSIIRQEPENFQVAGLSAKSSINLLEKQVEEFHPETVVITDEEAGEKFLLRSAAEKTEVILGNEGLRQLVKKPGIDLVVIALVGIAGLLPTLEAIEARKTIALATKEVLVSAGSIVMSQAKKNKVEILPIDSEHNSIFQALRGHQEAEIRRIILTASGGSLREVKGDLSDIKPSVALRHPVWKMGKKISIDSSTLMNKGLEVIEAHYLFGIAPSSIEVVIHKESIAHSFVEFSDGFILATLALPNMKLPLSYVLHYPERAKSNLPKLNFSKITKLSFENPDFGRFPCLKYAYNALNKGGTMPAVLNRANEVAVEAFLKERINFGRIPEIIKKTMNLHQVTEEPNLEDILAADRWAEEKAGKLI</sequence>
<feature type="binding site" evidence="9">
    <location>
        <position position="215"/>
    </location>
    <ligand>
        <name>1-deoxy-D-xylulose 5-phosphate</name>
        <dbReference type="ChEBI" id="CHEBI:57792"/>
    </ligand>
</feature>
<feature type="binding site" evidence="9">
    <location>
        <position position="10"/>
    </location>
    <ligand>
        <name>NADPH</name>
        <dbReference type="ChEBI" id="CHEBI:57783"/>
    </ligand>
</feature>
<dbReference type="Proteomes" id="UP000228886">
    <property type="component" value="Unassembled WGS sequence"/>
</dbReference>
<evidence type="ECO:0000256" key="3">
    <source>
        <dbReference type="ARBA" id="ARBA00022723"/>
    </source>
</evidence>
<feature type="domain" description="1-deoxy-D-xylulose 5-phosphate reductoisomerase C-terminal" evidence="11">
    <location>
        <begin position="144"/>
        <end position="226"/>
    </location>
</feature>
<keyword evidence="13" id="KW-0413">Isomerase</keyword>
<feature type="binding site" evidence="9">
    <location>
        <position position="12"/>
    </location>
    <ligand>
        <name>NADPH</name>
        <dbReference type="ChEBI" id="CHEBI:57783"/>
    </ligand>
</feature>
<feature type="binding site" evidence="9">
    <location>
        <position position="174"/>
    </location>
    <ligand>
        <name>1-deoxy-D-xylulose 5-phosphate</name>
        <dbReference type="ChEBI" id="CHEBI:57792"/>
    </ligand>
</feature>
<comment type="catalytic activity">
    <reaction evidence="8">
        <text>2-C-methyl-D-erythritol 4-phosphate + NADP(+) = 1-deoxy-D-xylulose 5-phosphate + NADPH + H(+)</text>
        <dbReference type="Rhea" id="RHEA:13717"/>
        <dbReference type="ChEBI" id="CHEBI:15378"/>
        <dbReference type="ChEBI" id="CHEBI:57783"/>
        <dbReference type="ChEBI" id="CHEBI:57792"/>
        <dbReference type="ChEBI" id="CHEBI:58262"/>
        <dbReference type="ChEBI" id="CHEBI:58349"/>
        <dbReference type="EC" id="1.1.1.267"/>
    </reaction>
    <physiologicalReaction direction="right-to-left" evidence="8">
        <dbReference type="Rhea" id="RHEA:13719"/>
    </physiologicalReaction>
</comment>
<dbReference type="Gene3D" id="1.10.1740.10">
    <property type="match status" value="1"/>
</dbReference>
<dbReference type="EC" id="1.1.1.267" evidence="9"/>
<keyword evidence="5 9" id="KW-0560">Oxidoreductase</keyword>
<dbReference type="HAMAP" id="MF_00183">
    <property type="entry name" value="DXP_reductoisom"/>
    <property type="match status" value="1"/>
</dbReference>
<evidence type="ECO:0000313" key="14">
    <source>
        <dbReference type="Proteomes" id="UP000228886"/>
    </source>
</evidence>
<evidence type="ECO:0000259" key="11">
    <source>
        <dbReference type="Pfam" id="PF08436"/>
    </source>
</evidence>
<dbReference type="InterPro" id="IPR003821">
    <property type="entry name" value="DXP_reductoisomerase"/>
</dbReference>
<feature type="binding site" evidence="9">
    <location>
        <position position="11"/>
    </location>
    <ligand>
        <name>NADPH</name>
        <dbReference type="ChEBI" id="CHEBI:57783"/>
    </ligand>
</feature>
<feature type="binding site" evidence="9">
    <location>
        <position position="13"/>
    </location>
    <ligand>
        <name>NADPH</name>
        <dbReference type="ChEBI" id="CHEBI:57783"/>
    </ligand>
</feature>
<feature type="binding site" evidence="9">
    <location>
        <position position="150"/>
    </location>
    <ligand>
        <name>1-deoxy-D-xylulose 5-phosphate</name>
        <dbReference type="ChEBI" id="CHEBI:57792"/>
    </ligand>
</feature>
<evidence type="ECO:0000256" key="6">
    <source>
        <dbReference type="ARBA" id="ARBA00023211"/>
    </source>
</evidence>
<dbReference type="UniPathway" id="UPA00056">
    <property type="reaction ID" value="UER00092"/>
</dbReference>
<protein>
    <recommendedName>
        <fullName evidence="9">1-deoxy-D-xylulose 5-phosphate reductoisomerase</fullName>
        <shortName evidence="9">DXP reductoisomerase</shortName>
        <ecNumber evidence="9">1.1.1.267</ecNumber>
    </recommendedName>
    <alternativeName>
        <fullName evidence="9">1-deoxyxylulose-5-phosphate reductoisomerase</fullName>
    </alternativeName>
    <alternativeName>
        <fullName evidence="9">2-C-methyl-D-erythritol 4-phosphate synthase</fullName>
    </alternativeName>
</protein>
<evidence type="ECO:0000256" key="4">
    <source>
        <dbReference type="ARBA" id="ARBA00022857"/>
    </source>
</evidence>
<keyword evidence="3 9" id="KW-0479">Metal-binding</keyword>
<evidence type="ECO:0000256" key="5">
    <source>
        <dbReference type="ARBA" id="ARBA00023002"/>
    </source>
</evidence>
<feature type="binding site" evidence="9">
    <location>
        <position position="150"/>
    </location>
    <ligand>
        <name>Mn(2+)</name>
        <dbReference type="ChEBI" id="CHEBI:29035"/>
    </ligand>
</feature>
<dbReference type="PANTHER" id="PTHR30525:SF0">
    <property type="entry name" value="1-DEOXY-D-XYLULOSE 5-PHOSPHATE REDUCTOISOMERASE, CHLOROPLASTIC"/>
    <property type="match status" value="1"/>
</dbReference>
<dbReference type="SUPFAM" id="SSF51735">
    <property type="entry name" value="NAD(P)-binding Rossmann-fold domains"/>
    <property type="match status" value="1"/>
</dbReference>
<comment type="function">
    <text evidence="9">Catalyzes the NADPH-dependent rearrangement and reduction of 1-deoxy-D-xylulose-5-phosphate (DXP) to 2-C-methyl-D-erythritol 4-phosphate (MEP).</text>
</comment>
<dbReference type="SUPFAM" id="SSF55347">
    <property type="entry name" value="Glyceraldehyde-3-phosphate dehydrogenase-like, C-terminal domain"/>
    <property type="match status" value="1"/>
</dbReference>
<organism evidence="13 14">
    <name type="scientific">bacterium (Candidatus Ratteibacteria) CG01_land_8_20_14_3_00_40_19</name>
    <dbReference type="NCBI Taxonomy" id="2014290"/>
    <lineage>
        <taxon>Bacteria</taxon>
        <taxon>Candidatus Ratteibacteria</taxon>
    </lineage>
</organism>
<accession>A0A2M7E7Q4</accession>
<dbReference type="Pfam" id="PF02670">
    <property type="entry name" value="DXP_reductoisom"/>
    <property type="match status" value="1"/>
</dbReference>
<evidence type="ECO:0000256" key="9">
    <source>
        <dbReference type="HAMAP-Rule" id="MF_00183"/>
    </source>
</evidence>
<comment type="caution">
    <text evidence="9">Lacks conserved residue(s) required for the propagation of feature annotation.</text>
</comment>
<dbReference type="InterPro" id="IPR013512">
    <property type="entry name" value="DXP_reductoisomerase_N"/>
</dbReference>
<dbReference type="Pfam" id="PF13288">
    <property type="entry name" value="DXPR_C"/>
    <property type="match status" value="1"/>
</dbReference>
<dbReference type="NCBIfam" id="TIGR00243">
    <property type="entry name" value="Dxr"/>
    <property type="match status" value="1"/>
</dbReference>
<evidence type="ECO:0000256" key="8">
    <source>
        <dbReference type="ARBA" id="ARBA00048543"/>
    </source>
</evidence>
<dbReference type="AlphaFoldDB" id="A0A2M7E7Q4"/>
<gene>
    <name evidence="9" type="primary">dxr</name>
    <name evidence="13" type="ORF">COS11_05750</name>
</gene>
<proteinExistence type="inferred from homology"/>
<feature type="binding site" evidence="9">
    <location>
        <position position="123"/>
    </location>
    <ligand>
        <name>1-deoxy-D-xylulose 5-phosphate</name>
        <dbReference type="ChEBI" id="CHEBI:57792"/>
    </ligand>
</feature>
<evidence type="ECO:0000256" key="2">
    <source>
        <dbReference type="ARBA" id="ARBA00006825"/>
    </source>
</evidence>
<dbReference type="Gene3D" id="3.40.50.720">
    <property type="entry name" value="NAD(P)-binding Rossmann-like Domain"/>
    <property type="match status" value="1"/>
</dbReference>